<dbReference type="PRINTS" id="PR00344">
    <property type="entry name" value="BCTRLSENSOR"/>
</dbReference>
<dbReference type="FunFam" id="3.30.565.10:FF:000006">
    <property type="entry name" value="Sensor histidine kinase WalK"/>
    <property type="match status" value="1"/>
</dbReference>
<comment type="catalytic activity">
    <reaction evidence="1">
        <text>ATP + protein L-histidine = ADP + protein N-phospho-L-histidine.</text>
        <dbReference type="EC" id="2.7.13.3"/>
    </reaction>
</comment>
<dbReference type="Proteomes" id="UP000474777">
    <property type="component" value="Unassembled WGS sequence"/>
</dbReference>
<keyword evidence="7" id="KW-0812">Transmembrane</keyword>
<dbReference type="InterPro" id="IPR036890">
    <property type="entry name" value="HATPase_C_sf"/>
</dbReference>
<dbReference type="GO" id="GO:0000155">
    <property type="term" value="F:phosphorelay sensor kinase activity"/>
    <property type="evidence" value="ECO:0007669"/>
    <property type="project" value="InterPro"/>
</dbReference>
<name>A0A6B3LZV9_9BACT</name>
<keyword evidence="3" id="KW-0597">Phosphoprotein</keyword>
<dbReference type="Gene3D" id="3.30.565.10">
    <property type="entry name" value="Histidine kinase-like ATPase, C-terminal domain"/>
    <property type="match status" value="1"/>
</dbReference>
<keyword evidence="5 9" id="KW-0418">Kinase</keyword>
<comment type="caution">
    <text evidence="9">The sequence shown here is derived from an EMBL/GenBank/DDBJ whole genome shotgun (WGS) entry which is preliminary data.</text>
</comment>
<evidence type="ECO:0000256" key="1">
    <source>
        <dbReference type="ARBA" id="ARBA00000085"/>
    </source>
</evidence>
<dbReference type="InterPro" id="IPR004358">
    <property type="entry name" value="Sig_transdc_His_kin-like_C"/>
</dbReference>
<keyword evidence="10" id="KW-1185">Reference proteome</keyword>
<dbReference type="Gene3D" id="1.10.287.130">
    <property type="match status" value="1"/>
</dbReference>
<dbReference type="EMBL" id="JAAGWD010000008">
    <property type="protein sequence ID" value="NEM99208.1"/>
    <property type="molecule type" value="Genomic_DNA"/>
</dbReference>
<dbReference type="AlphaFoldDB" id="A0A6B3LZV9"/>
<proteinExistence type="predicted"/>
<dbReference type="PROSITE" id="PS50109">
    <property type="entry name" value="HIS_KIN"/>
    <property type="match status" value="1"/>
</dbReference>
<dbReference type="PANTHER" id="PTHR43547:SF2">
    <property type="entry name" value="HYBRID SIGNAL TRANSDUCTION HISTIDINE KINASE C"/>
    <property type="match status" value="1"/>
</dbReference>
<feature type="domain" description="Histidine kinase" evidence="8">
    <location>
        <begin position="506"/>
        <end position="725"/>
    </location>
</feature>
<protein>
    <recommendedName>
        <fullName evidence="2">histidine kinase</fullName>
        <ecNumber evidence="2">2.7.13.3</ecNumber>
    </recommendedName>
</protein>
<evidence type="ECO:0000256" key="7">
    <source>
        <dbReference type="SAM" id="Phobius"/>
    </source>
</evidence>
<dbReference type="CDD" id="cd00082">
    <property type="entry name" value="HisKA"/>
    <property type="match status" value="1"/>
</dbReference>
<evidence type="ECO:0000259" key="8">
    <source>
        <dbReference type="PROSITE" id="PS50109"/>
    </source>
</evidence>
<dbReference type="InterPro" id="IPR036097">
    <property type="entry name" value="HisK_dim/P_sf"/>
</dbReference>
<dbReference type="Pfam" id="PF00512">
    <property type="entry name" value="HisKA"/>
    <property type="match status" value="1"/>
</dbReference>
<feature type="transmembrane region" description="Helical" evidence="7">
    <location>
        <begin position="7"/>
        <end position="28"/>
    </location>
</feature>
<dbReference type="InterPro" id="IPR003594">
    <property type="entry name" value="HATPase_dom"/>
</dbReference>
<dbReference type="SUPFAM" id="SSF47384">
    <property type="entry name" value="Homodimeric domain of signal transducing histidine kinase"/>
    <property type="match status" value="1"/>
</dbReference>
<evidence type="ECO:0000256" key="4">
    <source>
        <dbReference type="ARBA" id="ARBA00022679"/>
    </source>
</evidence>
<dbReference type="SMART" id="SM00387">
    <property type="entry name" value="HATPase_c"/>
    <property type="match status" value="1"/>
</dbReference>
<feature type="region of interest" description="Disordered" evidence="6">
    <location>
        <begin position="90"/>
        <end position="134"/>
    </location>
</feature>
<feature type="transmembrane region" description="Helical" evidence="7">
    <location>
        <begin position="465"/>
        <end position="491"/>
    </location>
</feature>
<keyword evidence="4" id="KW-0808">Transferase</keyword>
<evidence type="ECO:0000313" key="9">
    <source>
        <dbReference type="EMBL" id="NEM99208.1"/>
    </source>
</evidence>
<gene>
    <name evidence="9" type="ORF">GXP69_16025</name>
</gene>
<accession>A0A6B3LZV9</accession>
<dbReference type="Pfam" id="PF02518">
    <property type="entry name" value="HATPase_c"/>
    <property type="match status" value="1"/>
</dbReference>
<dbReference type="SUPFAM" id="SSF55874">
    <property type="entry name" value="ATPase domain of HSP90 chaperone/DNA topoisomerase II/histidine kinase"/>
    <property type="match status" value="1"/>
</dbReference>
<keyword evidence="7" id="KW-0472">Membrane</keyword>
<dbReference type="InterPro" id="IPR003661">
    <property type="entry name" value="HisK_dim/P_dom"/>
</dbReference>
<sequence length="727" mass="81674">MNKYTIIGVIALMSVSLLGVVGLQLYWINDAIEVKQAQFEQAVNSALTSTVDKLETEEALAVVTGKMATLQHLPAPDTLIKEVIQAEPLKHTPKQAPSKAPELQKEPKPKAKSKPTLADNTERPEVRKVGPGSIVYHPKGSARVRFLSGDSIPLTEFKAQGKKPVKYVELNGKVKPASDMQVQVYTYVTDEIRQPHTVQRINVQTDSVLKLAKTYRRSFNFSVDTLQMLASMLDSLHQFTHFATTINPADLEAVQVRNDSVFITRKGQKRPVHVNQQRRANIPAVPFLFRQPEAFRIYGQDAQAIVEGHKHSRAIAEAQKKEAQTLVAAQASRNANKAAKATITQPLQPTKTTIEKLEHKKEKLNNVVQKMVVEYVAKDEPLQKRLNLESLPLLLKDELKQQGIDLPFGYHVVSGQNDTLLVKHAAKQDNVHYYAAALFPNDLIQKKDYLAVYFPDSSIYAIQSLWGMMALSGFFTLIIIATFGTTIHIIYKQKKLSEMKNDFINNMTHEFKTPIATISLATDSIANPKIYENPDKIKYYTNIIRQENKRMNTQVENVLQIALLEKNEFKMRLAPVDVHLLIVKAIESIRLQVEQRLGSINVQLDALAHELKSDEIHLYNVICNLLDNANKYSPAAPEISLSTRNVDGGIVIAVDDKGMGMSKDTQQRVFEKFYRVPTGNLHNVKGFGLGLSYVKAIVQAHHGNINLWSEPGKGSRFEIFLPFRKES</sequence>
<dbReference type="RefSeq" id="WP_163916187.1">
    <property type="nucleotide sequence ID" value="NZ_JAAGWD010000008.1"/>
</dbReference>
<evidence type="ECO:0000256" key="2">
    <source>
        <dbReference type="ARBA" id="ARBA00012438"/>
    </source>
</evidence>
<evidence type="ECO:0000313" key="10">
    <source>
        <dbReference type="Proteomes" id="UP000474777"/>
    </source>
</evidence>
<keyword evidence="7" id="KW-1133">Transmembrane helix</keyword>
<dbReference type="SMART" id="SM00388">
    <property type="entry name" value="HisKA"/>
    <property type="match status" value="1"/>
</dbReference>
<evidence type="ECO:0000256" key="6">
    <source>
        <dbReference type="SAM" id="MobiDB-lite"/>
    </source>
</evidence>
<dbReference type="EC" id="2.7.13.3" evidence="2"/>
<reference evidence="9 10" key="1">
    <citation type="submission" date="2020-02" db="EMBL/GenBank/DDBJ databases">
        <authorList>
            <person name="Kim M.K."/>
        </authorList>
    </citation>
    <scope>NUCLEOTIDE SEQUENCE [LARGE SCALE GENOMIC DNA]</scope>
    <source>
        <strain evidence="9 10">BT327</strain>
    </source>
</reference>
<dbReference type="PANTHER" id="PTHR43547">
    <property type="entry name" value="TWO-COMPONENT HISTIDINE KINASE"/>
    <property type="match status" value="1"/>
</dbReference>
<evidence type="ECO:0000256" key="5">
    <source>
        <dbReference type="ARBA" id="ARBA00022777"/>
    </source>
</evidence>
<dbReference type="InterPro" id="IPR005467">
    <property type="entry name" value="His_kinase_dom"/>
</dbReference>
<organism evidence="9 10">
    <name type="scientific">Pontibacter burrus</name>
    <dbReference type="NCBI Taxonomy" id="2704466"/>
    <lineage>
        <taxon>Bacteria</taxon>
        <taxon>Pseudomonadati</taxon>
        <taxon>Bacteroidota</taxon>
        <taxon>Cytophagia</taxon>
        <taxon>Cytophagales</taxon>
        <taxon>Hymenobacteraceae</taxon>
        <taxon>Pontibacter</taxon>
    </lineage>
</organism>
<evidence type="ECO:0000256" key="3">
    <source>
        <dbReference type="ARBA" id="ARBA00022553"/>
    </source>
</evidence>